<accession>A0A2C5Y773</accession>
<feature type="compositionally biased region" description="Basic and acidic residues" evidence="1">
    <location>
        <begin position="907"/>
        <end position="922"/>
    </location>
</feature>
<feature type="region of interest" description="Disordered" evidence="1">
    <location>
        <begin position="276"/>
        <end position="304"/>
    </location>
</feature>
<feature type="region of interest" description="Disordered" evidence="1">
    <location>
        <begin position="337"/>
        <end position="367"/>
    </location>
</feature>
<dbReference type="PANTHER" id="PTHR47815">
    <property type="entry name" value="UNIVERSAL STRESS PROTEIN A FAMILY PROTEIN C25B2.10"/>
    <property type="match status" value="1"/>
</dbReference>
<feature type="region of interest" description="Disordered" evidence="1">
    <location>
        <begin position="632"/>
        <end position="656"/>
    </location>
</feature>
<feature type="compositionally biased region" description="Acidic residues" evidence="1">
    <location>
        <begin position="429"/>
        <end position="441"/>
    </location>
</feature>
<organism evidence="3 4">
    <name type="scientific">Ophiocordyceps australis</name>
    <dbReference type="NCBI Taxonomy" id="1399860"/>
    <lineage>
        <taxon>Eukaryota</taxon>
        <taxon>Fungi</taxon>
        <taxon>Dikarya</taxon>
        <taxon>Ascomycota</taxon>
        <taxon>Pezizomycotina</taxon>
        <taxon>Sordariomycetes</taxon>
        <taxon>Hypocreomycetidae</taxon>
        <taxon>Hypocreales</taxon>
        <taxon>Ophiocordycipitaceae</taxon>
        <taxon>Ophiocordyceps</taxon>
    </lineage>
</organism>
<dbReference type="OrthoDB" id="843225at2759"/>
<protein>
    <recommendedName>
        <fullName evidence="2">UspA domain-containing protein</fullName>
    </recommendedName>
</protein>
<dbReference type="SUPFAM" id="SSF52402">
    <property type="entry name" value="Adenine nucleotide alpha hydrolases-like"/>
    <property type="match status" value="1"/>
</dbReference>
<evidence type="ECO:0000259" key="2">
    <source>
        <dbReference type="Pfam" id="PF00582"/>
    </source>
</evidence>
<dbReference type="InterPro" id="IPR006016">
    <property type="entry name" value="UspA"/>
</dbReference>
<name>A0A2C5Y773_9HYPO</name>
<dbReference type="STRING" id="1399860.A0A2C5Y773"/>
<dbReference type="Gene3D" id="3.40.50.620">
    <property type="entry name" value="HUPs"/>
    <property type="match status" value="1"/>
</dbReference>
<dbReference type="Proteomes" id="UP000226192">
    <property type="component" value="Unassembled WGS sequence"/>
</dbReference>
<feature type="region of interest" description="Disordered" evidence="1">
    <location>
        <begin position="429"/>
        <end position="458"/>
    </location>
</feature>
<feature type="domain" description="UspA" evidence="2">
    <location>
        <begin position="50"/>
        <end position="185"/>
    </location>
</feature>
<evidence type="ECO:0000313" key="4">
    <source>
        <dbReference type="Proteomes" id="UP000226192"/>
    </source>
</evidence>
<dbReference type="AlphaFoldDB" id="A0A2C5Y773"/>
<keyword evidence="4" id="KW-1185">Reference proteome</keyword>
<comment type="caution">
    <text evidence="3">The sequence shown here is derived from an EMBL/GenBank/DDBJ whole genome shotgun (WGS) entry which is preliminary data.</text>
</comment>
<proteinExistence type="predicted"/>
<reference evidence="3 4" key="1">
    <citation type="submission" date="2017-06" db="EMBL/GenBank/DDBJ databases">
        <title>Ant-infecting Ophiocordyceps genomes reveal a high diversity of potential behavioral manipulation genes and a possible major role for enterotoxins.</title>
        <authorList>
            <person name="De Bekker C."/>
            <person name="Evans H.C."/>
            <person name="Brachmann A."/>
            <person name="Hughes D.P."/>
        </authorList>
    </citation>
    <scope>NUCLEOTIDE SEQUENCE [LARGE SCALE GENOMIC DNA]</scope>
    <source>
        <strain evidence="3 4">Map64</strain>
    </source>
</reference>
<dbReference type="InterPro" id="IPR014729">
    <property type="entry name" value="Rossmann-like_a/b/a_fold"/>
</dbReference>
<dbReference type="PANTHER" id="PTHR47815:SF1">
    <property type="entry name" value="UNIVERSAL STRESS PROTEIN A FAMILY PROTEIN C25B2.10"/>
    <property type="match status" value="1"/>
</dbReference>
<dbReference type="CDD" id="cd23659">
    <property type="entry name" value="USP_At3g01520-like"/>
    <property type="match status" value="1"/>
</dbReference>
<evidence type="ECO:0000256" key="1">
    <source>
        <dbReference type="SAM" id="MobiDB-lite"/>
    </source>
</evidence>
<gene>
    <name evidence="3" type="ORF">CDD81_5764</name>
</gene>
<dbReference type="EMBL" id="NJET01000048">
    <property type="protein sequence ID" value="PHH63483.1"/>
    <property type="molecule type" value="Genomic_DNA"/>
</dbReference>
<evidence type="ECO:0000313" key="3">
    <source>
        <dbReference type="EMBL" id="PHH63483.1"/>
    </source>
</evidence>
<sequence>MARLTTDSNARFQRHVGFDNVPNGEFTRNNTLSLVLNVRHKGYQAKRRSRTFMVGIDENSYSDYAIQWLLDELVDDGDEIVCVHVAEKDQRCQIDSSKYQDDANALMESIIAKNGASLAVSFILEYAVGKLHATFQKLIQMYQPAMLIVGTRGRSFGGIQGLVNSRNSFSKYCLQYSPVPVVVVRPTEKRIKKKVKRAHDSTRQTYLGMLAATNGRHEADSESSSAYDLEIQGTPDEEAHQVAKVLGLPAKYDPTIKPLAIGLLPRSRPASPFQAAQAAEAQRVVDTSPTSAGAESDFDEDDYEPDFDVMDGGQALNQQKKLEHLHEMEADEAAALRKGVEEVDADSDEKSASTGAPSRQPAVAGGACVAGSGRSNLASQPWDYDQCAPFWRVYDESTESETLVPQKEQDVKDEVASKASSERLNVIVEEESSDSDGDDVGDAAPHEADGNQEQCARQPQVMQAYTSTMRTGAGAKVYQVDVAASCTDERLGKAQDAVVACGSDGTQEEDAATAGDKARTAIRKMRMEHGERSREVRRRVAREQDCVLSQEDYAVEGIEVRDFAHPESAELPSNLVNPWATEATCTADVCATSVMYEAHESGPSANLKGGPCPSDGDLTVAMVAEADAMPWDEASGEQAPSRSQSGHVYDVSRQASQAEWRTAVDEALPQTHEQSLQGQEPGARHRASLLQDEATEAEPLLQAAPDCAEAEYLLQGEAPLQQTYWPSDAEPAWSNLPCAAVESARGDGPPMAGYWSDQEADGRRPRAEAAIWARSPRALYRGRRVRRQWSSDEGRQWQAEALSLIEEDASIAEGLAWEAKTRPPRAQGPRWMSGPSFRRGHLHTGYRGAGGPPAVIHRQMQASSVAASPLGRSPERTRNYKTHQPSPLRQEVDASQAGPSSRRREQRRVEPRGDSIEVERPLWPKRGASPARGTPDSPYSIVDAEVERQRLGYCGGSQGQAQEYRGVKSSSSFWKGKGRAVVPEEAQRLTGRNHGLRSLRPLAEGDAVPALYELGGVPVDDDEASEHWSGSERAAWKRWICACFK</sequence>
<feature type="region of interest" description="Disordered" evidence="1">
    <location>
        <begin position="861"/>
        <end position="939"/>
    </location>
</feature>
<dbReference type="Pfam" id="PF00582">
    <property type="entry name" value="Usp"/>
    <property type="match status" value="1"/>
</dbReference>